<dbReference type="RefSeq" id="XP_008184251.1">
    <property type="nucleotide sequence ID" value="XM_008186029.3"/>
</dbReference>
<dbReference type="Gene3D" id="1.25.40.10">
    <property type="entry name" value="Tetratricopeptide repeat domain"/>
    <property type="match status" value="1"/>
</dbReference>
<keyword evidence="6 8" id="KW-0802">TPR repeat</keyword>
<dbReference type="Proteomes" id="UP000007819">
    <property type="component" value="Chromosome A2"/>
</dbReference>
<dbReference type="GO" id="GO:0005778">
    <property type="term" value="C:peroxisomal membrane"/>
    <property type="evidence" value="ECO:0007669"/>
    <property type="project" value="TreeGrafter"/>
</dbReference>
<evidence type="ECO:0000256" key="1">
    <source>
        <dbReference type="ARBA" id="ARBA00004275"/>
    </source>
</evidence>
<protein>
    <recommendedName>
        <fullName evidence="11">Peroxisomal targeting signal 1 receptor</fullName>
    </recommendedName>
</protein>
<evidence type="ECO:0008006" key="11">
    <source>
        <dbReference type="Google" id="ProtNLM"/>
    </source>
</evidence>
<organism evidence="9 10">
    <name type="scientific">Acyrthosiphon pisum</name>
    <name type="common">Pea aphid</name>
    <dbReference type="NCBI Taxonomy" id="7029"/>
    <lineage>
        <taxon>Eukaryota</taxon>
        <taxon>Metazoa</taxon>
        <taxon>Ecdysozoa</taxon>
        <taxon>Arthropoda</taxon>
        <taxon>Hexapoda</taxon>
        <taxon>Insecta</taxon>
        <taxon>Pterygota</taxon>
        <taxon>Neoptera</taxon>
        <taxon>Paraneoptera</taxon>
        <taxon>Hemiptera</taxon>
        <taxon>Sternorrhyncha</taxon>
        <taxon>Aphidomorpha</taxon>
        <taxon>Aphidoidea</taxon>
        <taxon>Aphididae</taxon>
        <taxon>Macrosiphini</taxon>
        <taxon>Acyrthosiphon</taxon>
    </lineage>
</organism>
<feature type="repeat" description="TPR" evidence="8">
    <location>
        <begin position="513"/>
        <end position="546"/>
    </location>
</feature>
<reference evidence="10" key="1">
    <citation type="submission" date="2010-06" db="EMBL/GenBank/DDBJ databases">
        <authorList>
            <person name="Jiang H."/>
            <person name="Abraham K."/>
            <person name="Ali S."/>
            <person name="Alsbrooks S.L."/>
            <person name="Anim B.N."/>
            <person name="Anosike U.S."/>
            <person name="Attaway T."/>
            <person name="Bandaranaike D.P."/>
            <person name="Battles P.K."/>
            <person name="Bell S.N."/>
            <person name="Bell A.V."/>
            <person name="Beltran B."/>
            <person name="Bickham C."/>
            <person name="Bustamante Y."/>
            <person name="Caleb T."/>
            <person name="Canada A."/>
            <person name="Cardenas V."/>
            <person name="Carter K."/>
            <person name="Chacko J."/>
            <person name="Chandrabose M.N."/>
            <person name="Chavez D."/>
            <person name="Chavez A."/>
            <person name="Chen L."/>
            <person name="Chu H.-S."/>
            <person name="Claassen K.J."/>
            <person name="Cockrell R."/>
            <person name="Collins M."/>
            <person name="Cooper J.A."/>
            <person name="Cree A."/>
            <person name="Curry S.M."/>
            <person name="Da Y."/>
            <person name="Dao M.D."/>
            <person name="Das B."/>
            <person name="Davila M.-L."/>
            <person name="Davy-Carroll L."/>
            <person name="Denson S."/>
            <person name="Dinh H."/>
            <person name="Ebong V.E."/>
            <person name="Edwards J.R."/>
            <person name="Egan A."/>
            <person name="El-Daye J."/>
            <person name="Escobedo L."/>
            <person name="Fernandez S."/>
            <person name="Fernando P.R."/>
            <person name="Flagg N."/>
            <person name="Forbes L.D."/>
            <person name="Fowler R.G."/>
            <person name="Fu Q."/>
            <person name="Gabisi R.A."/>
            <person name="Ganer J."/>
            <person name="Garbino Pronczuk A."/>
            <person name="Garcia R.M."/>
            <person name="Garner T."/>
            <person name="Garrett T.E."/>
            <person name="Gonzalez D.A."/>
            <person name="Hamid H."/>
            <person name="Hawkins E.S."/>
            <person name="Hirani K."/>
            <person name="Hogues M.E."/>
            <person name="Hollins B."/>
            <person name="Hsiao C.-H."/>
            <person name="Jabil R."/>
            <person name="James M.L."/>
            <person name="Jhangiani S.N."/>
            <person name="Johnson B."/>
            <person name="Johnson Q."/>
            <person name="Joshi V."/>
            <person name="Kalu J.B."/>
            <person name="Kam C."/>
            <person name="Kashfia A."/>
            <person name="Keebler J."/>
            <person name="Kisamo H."/>
            <person name="Kovar C.L."/>
            <person name="Lago L.A."/>
            <person name="Lai C.-Y."/>
            <person name="Laidlaw J."/>
            <person name="Lara F."/>
            <person name="Le T.-K."/>
            <person name="Lee S.L."/>
            <person name="Legall F.H."/>
            <person name="Lemon S.J."/>
            <person name="Lewis L.R."/>
            <person name="Li B."/>
            <person name="Liu Y."/>
            <person name="Liu Y.-S."/>
            <person name="Lopez J."/>
            <person name="Lozado R.J."/>
            <person name="Lu J."/>
            <person name="Madu R.C."/>
            <person name="Maheshwari M."/>
            <person name="Maheshwari R."/>
            <person name="Malloy K."/>
            <person name="Martinez E."/>
            <person name="Mathew T."/>
            <person name="Mercado I.C."/>
            <person name="Mercado C."/>
            <person name="Meyer B."/>
            <person name="Montgomery K."/>
            <person name="Morgan M.B."/>
            <person name="Munidasa M."/>
            <person name="Nazareth L.V."/>
            <person name="Nelson J."/>
            <person name="Ng B.M."/>
            <person name="Nguyen N.B."/>
            <person name="Nguyen P.Q."/>
            <person name="Nguyen T."/>
            <person name="Obregon M."/>
            <person name="Okwuonu G.O."/>
            <person name="Onwere C.G."/>
            <person name="Orozco G."/>
            <person name="Parra A."/>
            <person name="Patel S."/>
            <person name="Patil S."/>
            <person name="Perez A."/>
            <person name="Perez Y."/>
            <person name="Pham C."/>
            <person name="Primus E.L."/>
            <person name="Pu L.-L."/>
            <person name="Puazo M."/>
            <person name="Qin X."/>
            <person name="Quiroz J.B."/>
            <person name="Reese J."/>
            <person name="Richards S."/>
            <person name="Rives C.M."/>
            <person name="Robberts R."/>
            <person name="Ruiz S.J."/>
            <person name="Ruiz M.J."/>
            <person name="Santibanez J."/>
            <person name="Schneider B.W."/>
            <person name="Sisson I."/>
            <person name="Smith M."/>
            <person name="Sodergren E."/>
            <person name="Song X.-Z."/>
            <person name="Song B.B."/>
            <person name="Summersgill H."/>
            <person name="Thelus R."/>
            <person name="Thornton R.D."/>
            <person name="Trejos Z.Y."/>
            <person name="Usmani K."/>
            <person name="Vattathil S."/>
            <person name="Villasana D."/>
            <person name="Walker D.L."/>
            <person name="Wang S."/>
            <person name="Wang K."/>
            <person name="White C.S."/>
            <person name="Williams A.C."/>
            <person name="Williamson J."/>
            <person name="Wilson K."/>
            <person name="Woghiren I.O."/>
            <person name="Woodworth J.R."/>
            <person name="Worley K.C."/>
            <person name="Wright R.A."/>
            <person name="Wu W."/>
            <person name="Young L."/>
            <person name="Zhang L."/>
            <person name="Zhang J."/>
            <person name="Zhu Y."/>
            <person name="Muzny D.M."/>
            <person name="Weinstock G."/>
            <person name="Gibbs R.A."/>
        </authorList>
    </citation>
    <scope>NUCLEOTIDE SEQUENCE [LARGE SCALE GENOMIC DNA]</scope>
    <source>
        <strain evidence="10">LSR1</strain>
    </source>
</reference>
<reference evidence="9" key="2">
    <citation type="submission" date="2022-06" db="UniProtKB">
        <authorList>
            <consortium name="EnsemblMetazoa"/>
        </authorList>
    </citation>
    <scope>IDENTIFICATION</scope>
</reference>
<dbReference type="PANTHER" id="PTHR10130:SF0">
    <property type="entry name" value="GH08708P"/>
    <property type="match status" value="1"/>
</dbReference>
<dbReference type="InterPro" id="IPR011990">
    <property type="entry name" value="TPR-like_helical_dom_sf"/>
</dbReference>
<keyword evidence="7" id="KW-0576">Peroxisome</keyword>
<evidence type="ECO:0000313" key="9">
    <source>
        <dbReference type="EnsemblMetazoa" id="XP_008184251.1"/>
    </source>
</evidence>
<keyword evidence="4" id="KW-0963">Cytoplasm</keyword>
<dbReference type="GO" id="GO:0016560">
    <property type="term" value="P:protein import into peroxisome matrix, docking"/>
    <property type="evidence" value="ECO:0007669"/>
    <property type="project" value="TreeGrafter"/>
</dbReference>
<dbReference type="GO" id="GO:0005829">
    <property type="term" value="C:cytosol"/>
    <property type="evidence" value="ECO:0007669"/>
    <property type="project" value="TreeGrafter"/>
</dbReference>
<dbReference type="GO" id="GO:0005052">
    <property type="term" value="F:peroxisome matrix targeting signal-1 binding"/>
    <property type="evidence" value="ECO:0007669"/>
    <property type="project" value="TreeGrafter"/>
</dbReference>
<dbReference type="InterPro" id="IPR019734">
    <property type="entry name" value="TPR_rpt"/>
</dbReference>
<feature type="repeat" description="TPR" evidence="8">
    <location>
        <begin position="479"/>
        <end position="512"/>
    </location>
</feature>
<dbReference type="PROSITE" id="PS50005">
    <property type="entry name" value="TPR"/>
    <property type="match status" value="3"/>
</dbReference>
<dbReference type="GeneID" id="100166925"/>
<evidence type="ECO:0000313" key="10">
    <source>
        <dbReference type="Proteomes" id="UP000007819"/>
    </source>
</evidence>
<sequence>MHLRQTVGRIFRFRVRTSIVPCLLTKFKMSIRDLVESDCGGSNSLVKLSTHFVQDHAFKDQDLKQSTQTAENSDLRFLESSTGELADQFFSSVENDTFKMDDLLTDMRDIEGCSRENAWPTQFSKKIEKQDQLFDPNIWSSRDNKMLIKDEVDDFGYNSEWVKEIEQSYQNQEINEMKSRFDFEKIKENIIILDDTVSSDNFLESQNKMSIENSIGMPTNNFGIELYGNPLLANQNFQQFRGFSQGWEINNLSNTMIPSTSRIDEPIMVAGGSSSLADRVVETNKSESNIEIRNDQSNFQSLYSEFEEMKNAERKQEYTFTPDNEMDSIENPLTEGKRRLENGELPSAVLCFEAAVKHDPSNIEAWQLLGTTQAENEQDQLAINALNKCLELQPENLTAILCLAACYTNESCSLQACRMLMEWLNQNPKYSDIVKSKYTPEHSLSIKINFMFTTKLYESVKDMYIEAAQRSLESGDIDVDVQNGLGVLLNLNNENDKAADCFKVALQIRPKDARLWNRLGATMANGGRCEEAIEAYHNALQLCPGFVRARYNLGITCIHLDTYREAIDHLLEALNQQASAVSTNCQSPALSDTIWSTLRLAISMAERPELFKAVNERNLDLLNEEFRNKGLY</sequence>
<evidence type="ECO:0000256" key="5">
    <source>
        <dbReference type="ARBA" id="ARBA00022737"/>
    </source>
</evidence>
<comment type="similarity">
    <text evidence="3">Belongs to the peroxisomal targeting signal receptor family.</text>
</comment>
<evidence type="ECO:0000256" key="6">
    <source>
        <dbReference type="ARBA" id="ARBA00022803"/>
    </source>
</evidence>
<keyword evidence="5" id="KW-0677">Repeat</keyword>
<comment type="subcellular location">
    <subcellularLocation>
        <location evidence="2">Cytoplasm</location>
    </subcellularLocation>
    <subcellularLocation>
        <location evidence="1">Peroxisome</location>
    </subcellularLocation>
</comment>
<name>A0A8R2F9B8_ACYPI</name>
<feature type="repeat" description="TPR" evidence="8">
    <location>
        <begin position="363"/>
        <end position="396"/>
    </location>
</feature>
<keyword evidence="10" id="KW-1185">Reference proteome</keyword>
<evidence type="ECO:0000256" key="4">
    <source>
        <dbReference type="ARBA" id="ARBA00022490"/>
    </source>
</evidence>
<dbReference type="AlphaFoldDB" id="A0A8R2F9B8"/>
<dbReference type="InterPro" id="IPR024111">
    <property type="entry name" value="PEX5/PEX5L"/>
</dbReference>
<dbReference type="SMART" id="SM00028">
    <property type="entry name" value="TPR"/>
    <property type="match status" value="4"/>
</dbReference>
<dbReference type="Pfam" id="PF13432">
    <property type="entry name" value="TPR_16"/>
    <property type="match status" value="2"/>
</dbReference>
<evidence type="ECO:0000256" key="8">
    <source>
        <dbReference type="PROSITE-ProRule" id="PRU00339"/>
    </source>
</evidence>
<evidence type="ECO:0000256" key="2">
    <source>
        <dbReference type="ARBA" id="ARBA00004496"/>
    </source>
</evidence>
<dbReference type="PANTHER" id="PTHR10130">
    <property type="entry name" value="PEROXISOMAL TARGETING SIGNAL 1 RECEPTOR PEX5"/>
    <property type="match status" value="1"/>
</dbReference>
<evidence type="ECO:0000256" key="7">
    <source>
        <dbReference type="ARBA" id="ARBA00023140"/>
    </source>
</evidence>
<accession>A0A8R2F9B8</accession>
<evidence type="ECO:0000256" key="3">
    <source>
        <dbReference type="ARBA" id="ARBA00005348"/>
    </source>
</evidence>
<dbReference type="SUPFAM" id="SSF48452">
    <property type="entry name" value="TPR-like"/>
    <property type="match status" value="1"/>
</dbReference>
<dbReference type="OrthoDB" id="10006023at2759"/>
<proteinExistence type="inferred from homology"/>
<dbReference type="CTD" id="5830"/>
<dbReference type="EnsemblMetazoa" id="XM_008186029.3">
    <property type="protein sequence ID" value="XP_008184251.1"/>
    <property type="gene ID" value="LOC100166925"/>
</dbReference>